<organism evidence="1 2">
    <name type="scientific">Synaphobranchus kaupii</name>
    <name type="common">Kaup's arrowtooth eel</name>
    <dbReference type="NCBI Taxonomy" id="118154"/>
    <lineage>
        <taxon>Eukaryota</taxon>
        <taxon>Metazoa</taxon>
        <taxon>Chordata</taxon>
        <taxon>Craniata</taxon>
        <taxon>Vertebrata</taxon>
        <taxon>Euteleostomi</taxon>
        <taxon>Actinopterygii</taxon>
        <taxon>Neopterygii</taxon>
        <taxon>Teleostei</taxon>
        <taxon>Anguilliformes</taxon>
        <taxon>Synaphobranchidae</taxon>
        <taxon>Synaphobranchus</taxon>
    </lineage>
</organism>
<dbReference type="AlphaFoldDB" id="A0A9Q1EXS3"/>
<comment type="caution">
    <text evidence="1">The sequence shown here is derived from an EMBL/GenBank/DDBJ whole genome shotgun (WGS) entry which is preliminary data.</text>
</comment>
<dbReference type="Proteomes" id="UP001152622">
    <property type="component" value="Chromosome 11"/>
</dbReference>
<reference evidence="1" key="1">
    <citation type="journal article" date="2023" name="Science">
        <title>Genome structures resolve the early diversification of teleost fishes.</title>
        <authorList>
            <person name="Parey E."/>
            <person name="Louis A."/>
            <person name="Montfort J."/>
            <person name="Bouchez O."/>
            <person name="Roques C."/>
            <person name="Iampietro C."/>
            <person name="Lluch J."/>
            <person name="Castinel A."/>
            <person name="Donnadieu C."/>
            <person name="Desvignes T."/>
            <person name="Floi Bucao C."/>
            <person name="Jouanno E."/>
            <person name="Wen M."/>
            <person name="Mejri S."/>
            <person name="Dirks R."/>
            <person name="Jansen H."/>
            <person name="Henkel C."/>
            <person name="Chen W.J."/>
            <person name="Zahm M."/>
            <person name="Cabau C."/>
            <person name="Klopp C."/>
            <person name="Thompson A.W."/>
            <person name="Robinson-Rechavi M."/>
            <person name="Braasch I."/>
            <person name="Lecointre G."/>
            <person name="Bobe J."/>
            <person name="Postlethwait J.H."/>
            <person name="Berthelot C."/>
            <person name="Roest Crollius H."/>
            <person name="Guiguen Y."/>
        </authorList>
    </citation>
    <scope>NUCLEOTIDE SEQUENCE</scope>
    <source>
        <strain evidence="1">WJC10195</strain>
    </source>
</reference>
<name>A0A9Q1EXS3_SYNKA</name>
<sequence length="205" mass="24068">MRLATASVWRRRGWLGASLPWKKRVIKNIVTDRHPQIQKFLREEKPAIQHFYDVWHVAKGIGKKIDAMAKDKNCTELAPWRKSIVNHLHWSCSTSKSGEETVAKWKSVANHVQDIHTHDENFPTCLHEPLIGEDARQWLKPSELQYLLWFPKYKQGDFSVRPLKATPTYDYIETLQELLFERVVENPEPYQELLQQVYVPPPLCS</sequence>
<evidence type="ECO:0008006" key="3">
    <source>
        <dbReference type="Google" id="ProtNLM"/>
    </source>
</evidence>
<evidence type="ECO:0000313" key="2">
    <source>
        <dbReference type="Proteomes" id="UP001152622"/>
    </source>
</evidence>
<protein>
    <recommendedName>
        <fullName evidence="3">Transposase</fullName>
    </recommendedName>
</protein>
<evidence type="ECO:0000313" key="1">
    <source>
        <dbReference type="EMBL" id="KAJ8347022.1"/>
    </source>
</evidence>
<gene>
    <name evidence="1" type="ORF">SKAU_G00284230</name>
</gene>
<dbReference type="EMBL" id="JAINUF010000011">
    <property type="protein sequence ID" value="KAJ8347022.1"/>
    <property type="molecule type" value="Genomic_DNA"/>
</dbReference>
<dbReference type="PANTHER" id="PTHR31751">
    <property type="entry name" value="SI:CH211-108C17.2-RELATED-RELATED"/>
    <property type="match status" value="1"/>
</dbReference>
<dbReference type="OrthoDB" id="5814287at2759"/>
<proteinExistence type="predicted"/>
<keyword evidence="2" id="KW-1185">Reference proteome</keyword>
<dbReference type="PANTHER" id="PTHR31751:SF44">
    <property type="entry name" value="SI:CH211-211K8.4-RELATED"/>
    <property type="match status" value="1"/>
</dbReference>
<accession>A0A9Q1EXS3</accession>